<evidence type="ECO:0000256" key="3">
    <source>
        <dbReference type="ARBA" id="ARBA00022784"/>
    </source>
</evidence>
<dbReference type="InterPro" id="IPR007682">
    <property type="entry name" value="Lantibiotic_typ-A_Lactobact"/>
</dbReference>
<name>A0AA47EN98_9CLOT</name>
<dbReference type="NCBIfam" id="TIGR03898">
    <property type="entry name" value="lanti_MRSA_kill"/>
    <property type="match status" value="1"/>
</dbReference>
<comment type="similarity">
    <text evidence="1">Belongs to the type A lantibiotic family.</text>
</comment>
<dbReference type="Pfam" id="PF04604">
    <property type="entry name" value="L_biotic_typeA"/>
    <property type="match status" value="1"/>
</dbReference>
<accession>A0AA47EN98</accession>
<evidence type="ECO:0000256" key="4">
    <source>
        <dbReference type="ARBA" id="ARBA00022789"/>
    </source>
</evidence>
<keyword evidence="4" id="KW-0425">Lantibiotic</keyword>
<sequence>MSNNSIVRAWKNPMYRSKLNQNVVNPAGNAMVELNELELDELTGAASSGAICTATTECTYFSAICC</sequence>
<dbReference type="NCBIfam" id="NF000539">
    <property type="entry name" value="plantaricin"/>
    <property type="match status" value="1"/>
</dbReference>
<proteinExistence type="inferred from homology"/>
<evidence type="ECO:0000256" key="6">
    <source>
        <dbReference type="ARBA" id="ARBA00023048"/>
    </source>
</evidence>
<dbReference type="RefSeq" id="WP_216126978.1">
    <property type="nucleotide sequence ID" value="NZ_CP086242.1"/>
</dbReference>
<dbReference type="EMBL" id="CP086242">
    <property type="protein sequence ID" value="WAG63346.1"/>
    <property type="molecule type" value="Genomic_DNA"/>
</dbReference>
<keyword evidence="6" id="KW-0078">Bacteriocin</keyword>
<keyword evidence="5" id="KW-0044">Antibiotic</keyword>
<evidence type="ECO:0000256" key="5">
    <source>
        <dbReference type="ARBA" id="ARBA00023022"/>
    </source>
</evidence>
<keyword evidence="7" id="KW-0614">Plasmid</keyword>
<organism evidence="7 8">
    <name type="scientific">Clostridium estertheticum</name>
    <dbReference type="NCBI Taxonomy" id="238834"/>
    <lineage>
        <taxon>Bacteria</taxon>
        <taxon>Bacillati</taxon>
        <taxon>Bacillota</taxon>
        <taxon>Clostridia</taxon>
        <taxon>Eubacteriales</taxon>
        <taxon>Clostridiaceae</taxon>
        <taxon>Clostridium</taxon>
    </lineage>
</organism>
<evidence type="ECO:0000313" key="7">
    <source>
        <dbReference type="EMBL" id="WAG63346.1"/>
    </source>
</evidence>
<dbReference type="InterPro" id="IPR027635">
    <property type="entry name" value="Lantibiotic2_lead_pep_dom"/>
</dbReference>
<reference evidence="7" key="1">
    <citation type="submission" date="2021-11" db="EMBL/GenBank/DDBJ databases">
        <title>Clostridia strains as spoilage organisms.</title>
        <authorList>
            <person name="Wambui J."/>
            <person name="Stevens M.J.A."/>
            <person name="Stephan R."/>
        </authorList>
    </citation>
    <scope>NUCLEOTIDE SEQUENCE</scope>
    <source>
        <strain evidence="7">CF009</strain>
        <plasmid evidence="7">pCF009-c</plasmid>
    </source>
</reference>
<gene>
    <name evidence="7" type="ORF">LL038_25415</name>
</gene>
<geneLocation type="plasmid" evidence="7 8">
    <name>pCF009-c</name>
</geneLocation>
<keyword evidence="2" id="KW-0929">Antimicrobial</keyword>
<dbReference type="GO" id="GO:0005576">
    <property type="term" value="C:extracellular region"/>
    <property type="evidence" value="ECO:0007669"/>
    <property type="project" value="InterPro"/>
</dbReference>
<keyword evidence="3" id="KW-0883">Thioether bond</keyword>
<evidence type="ECO:0000313" key="8">
    <source>
        <dbReference type="Proteomes" id="UP001164733"/>
    </source>
</evidence>
<evidence type="ECO:0000256" key="1">
    <source>
        <dbReference type="ARBA" id="ARBA00009379"/>
    </source>
</evidence>
<dbReference type="AlphaFoldDB" id="A0AA47EN98"/>
<dbReference type="GO" id="GO:0042742">
    <property type="term" value="P:defense response to bacterium"/>
    <property type="evidence" value="ECO:0007669"/>
    <property type="project" value="UniProtKB-KW"/>
</dbReference>
<dbReference type="GO" id="GO:0005102">
    <property type="term" value="F:signaling receptor binding"/>
    <property type="evidence" value="ECO:0007669"/>
    <property type="project" value="UniProtKB-KW"/>
</dbReference>
<dbReference type="Proteomes" id="UP001164733">
    <property type="component" value="Plasmid pCF009-c"/>
</dbReference>
<dbReference type="GO" id="GO:0031640">
    <property type="term" value="P:killing of cells of another organism"/>
    <property type="evidence" value="ECO:0007669"/>
    <property type="project" value="UniProtKB-KW"/>
</dbReference>
<evidence type="ECO:0000256" key="2">
    <source>
        <dbReference type="ARBA" id="ARBA00022529"/>
    </source>
</evidence>
<protein>
    <submittedName>
        <fullName evidence="7">Plantaricin C family lantibiotic</fullName>
    </submittedName>
</protein>